<feature type="region of interest" description="Disordered" evidence="2">
    <location>
        <begin position="160"/>
        <end position="241"/>
    </location>
</feature>
<dbReference type="Proteomes" id="UP000069940">
    <property type="component" value="Unassembled WGS sequence"/>
</dbReference>
<dbReference type="RefSeq" id="XP_029734436.1">
    <property type="nucleotide sequence ID" value="XM_029878576.2"/>
</dbReference>
<feature type="compositionally biased region" description="Polar residues" evidence="2">
    <location>
        <begin position="165"/>
        <end position="181"/>
    </location>
</feature>
<feature type="coiled-coil region" evidence="1">
    <location>
        <begin position="30"/>
        <end position="57"/>
    </location>
</feature>
<evidence type="ECO:0000256" key="2">
    <source>
        <dbReference type="SAM" id="MobiDB-lite"/>
    </source>
</evidence>
<feature type="chain" id="PRO_5045356562" description="Secreted protein" evidence="3">
    <location>
        <begin position="24"/>
        <end position="241"/>
    </location>
</feature>
<evidence type="ECO:0000256" key="1">
    <source>
        <dbReference type="SAM" id="Coils"/>
    </source>
</evidence>
<evidence type="ECO:0000313" key="5">
    <source>
        <dbReference type="Proteomes" id="UP000069940"/>
    </source>
</evidence>
<evidence type="ECO:0000256" key="3">
    <source>
        <dbReference type="SAM" id="SignalP"/>
    </source>
</evidence>
<organism evidence="4 5">
    <name type="scientific">Aedes albopictus</name>
    <name type="common">Asian tiger mosquito</name>
    <name type="synonym">Stegomyia albopicta</name>
    <dbReference type="NCBI Taxonomy" id="7160"/>
    <lineage>
        <taxon>Eukaryota</taxon>
        <taxon>Metazoa</taxon>
        <taxon>Ecdysozoa</taxon>
        <taxon>Arthropoda</taxon>
        <taxon>Hexapoda</taxon>
        <taxon>Insecta</taxon>
        <taxon>Pterygota</taxon>
        <taxon>Neoptera</taxon>
        <taxon>Endopterygota</taxon>
        <taxon>Diptera</taxon>
        <taxon>Nematocera</taxon>
        <taxon>Culicoidea</taxon>
        <taxon>Culicidae</taxon>
        <taxon>Culicinae</taxon>
        <taxon>Aedini</taxon>
        <taxon>Aedes</taxon>
        <taxon>Stegomyia</taxon>
    </lineage>
</organism>
<sequence>MVIRLTIVTALLCVTLNPEPCGGAIINLFIDAQKHVIAREEALLKQAQEAVKDRIDQAFDTAHDALMNVAEQVHYYATYPFRAGNEMIMSALGNATSSLAGYLPSFRTQPDEPAPPETVDEATFINRVQRMREQISRLSGLKVVVHTVSEDAANGPLLEIGFGNTERSVNGTGNGNKSSEVSSDKPLLEIGFGDEEENESGSSIGNEETETTSYEPLPEIELDNTEDNEIEGGSGNESLFV</sequence>
<reference evidence="4" key="2">
    <citation type="submission" date="2025-05" db="UniProtKB">
        <authorList>
            <consortium name="EnsemblMetazoa"/>
        </authorList>
    </citation>
    <scope>IDENTIFICATION</scope>
    <source>
        <strain evidence="4">Foshan</strain>
    </source>
</reference>
<dbReference type="EnsemblMetazoa" id="AALFPA23_012427.R17805">
    <property type="protein sequence ID" value="AALFPA23_012427.P17805"/>
    <property type="gene ID" value="AALFPA23_012427"/>
</dbReference>
<keyword evidence="3" id="KW-0732">Signal</keyword>
<name>A0ABM1YV70_AEDAL</name>
<keyword evidence="1" id="KW-0175">Coiled coil</keyword>
<feature type="signal peptide" evidence="3">
    <location>
        <begin position="1"/>
        <end position="23"/>
    </location>
</feature>
<feature type="compositionally biased region" description="Acidic residues" evidence="2">
    <location>
        <begin position="218"/>
        <end position="230"/>
    </location>
</feature>
<evidence type="ECO:0008006" key="6">
    <source>
        <dbReference type="Google" id="ProtNLM"/>
    </source>
</evidence>
<reference evidence="5" key="1">
    <citation type="journal article" date="2015" name="Proc. Natl. Acad. Sci. U.S.A.">
        <title>Genome sequence of the Asian Tiger mosquito, Aedes albopictus, reveals insights into its biology, genetics, and evolution.</title>
        <authorList>
            <person name="Chen X.G."/>
            <person name="Jiang X."/>
            <person name="Gu J."/>
            <person name="Xu M."/>
            <person name="Wu Y."/>
            <person name="Deng Y."/>
            <person name="Zhang C."/>
            <person name="Bonizzoni M."/>
            <person name="Dermauw W."/>
            <person name="Vontas J."/>
            <person name="Armbruster P."/>
            <person name="Huang X."/>
            <person name="Yang Y."/>
            <person name="Zhang H."/>
            <person name="He W."/>
            <person name="Peng H."/>
            <person name="Liu Y."/>
            <person name="Wu K."/>
            <person name="Chen J."/>
            <person name="Lirakis M."/>
            <person name="Topalis P."/>
            <person name="Van Leeuwen T."/>
            <person name="Hall A.B."/>
            <person name="Jiang X."/>
            <person name="Thorpe C."/>
            <person name="Mueller R.L."/>
            <person name="Sun C."/>
            <person name="Waterhouse R.M."/>
            <person name="Yan G."/>
            <person name="Tu Z.J."/>
            <person name="Fang X."/>
            <person name="James A.A."/>
        </authorList>
    </citation>
    <scope>NUCLEOTIDE SEQUENCE [LARGE SCALE GENOMIC DNA]</scope>
    <source>
        <strain evidence="5">Foshan</strain>
    </source>
</reference>
<keyword evidence="5" id="KW-1185">Reference proteome</keyword>
<proteinExistence type="predicted"/>
<accession>A0ABM1YV70</accession>
<evidence type="ECO:0000313" key="4">
    <source>
        <dbReference type="EnsemblMetazoa" id="AALFPA23_012427.P17805"/>
    </source>
</evidence>
<protein>
    <recommendedName>
        <fullName evidence="6">Secreted protein</fullName>
    </recommendedName>
</protein>
<dbReference type="GeneID" id="109423687"/>